<comment type="similarity">
    <text evidence="1">Belongs to the cyclin family.</text>
</comment>
<dbReference type="SUPFAM" id="SSF47954">
    <property type="entry name" value="Cyclin-like"/>
    <property type="match status" value="1"/>
</dbReference>
<dbReference type="AlphaFoldDB" id="A0AAE1ZJX8"/>
<evidence type="ECO:0000259" key="2">
    <source>
        <dbReference type="SMART" id="SM00385"/>
    </source>
</evidence>
<evidence type="ECO:0000256" key="1">
    <source>
        <dbReference type="RuleBase" id="RU000383"/>
    </source>
</evidence>
<organism evidence="3 4">
    <name type="scientific">Schistosoma mekongi</name>
    <name type="common">Parasitic worm</name>
    <dbReference type="NCBI Taxonomy" id="38744"/>
    <lineage>
        <taxon>Eukaryota</taxon>
        <taxon>Metazoa</taxon>
        <taxon>Spiralia</taxon>
        <taxon>Lophotrochozoa</taxon>
        <taxon>Platyhelminthes</taxon>
        <taxon>Trematoda</taxon>
        <taxon>Digenea</taxon>
        <taxon>Strigeidida</taxon>
        <taxon>Schistosomatoidea</taxon>
        <taxon>Schistosomatidae</taxon>
        <taxon>Schistosoma</taxon>
    </lineage>
</organism>
<comment type="caution">
    <text evidence="3">The sequence shown here is derived from an EMBL/GenBank/DDBJ whole genome shotgun (WGS) entry which is preliminary data.</text>
</comment>
<dbReference type="Pfam" id="PF00134">
    <property type="entry name" value="Cyclin_N"/>
    <property type="match status" value="1"/>
</dbReference>
<proteinExistence type="inferred from homology"/>
<feature type="domain" description="Cyclin-like" evidence="2">
    <location>
        <begin position="72"/>
        <end position="156"/>
    </location>
</feature>
<accession>A0AAE1ZJX8</accession>
<dbReference type="PANTHER" id="PTHR10177">
    <property type="entry name" value="CYCLINS"/>
    <property type="match status" value="1"/>
</dbReference>
<dbReference type="InterPro" id="IPR013763">
    <property type="entry name" value="Cyclin-like_dom"/>
</dbReference>
<dbReference type="EMBL" id="JALJAT010000001">
    <property type="protein sequence ID" value="KAK4474734.1"/>
    <property type="molecule type" value="Genomic_DNA"/>
</dbReference>
<reference evidence="3" key="1">
    <citation type="submission" date="2022-04" db="EMBL/GenBank/DDBJ databases">
        <authorList>
            <person name="Xu L."/>
            <person name="Lv Z."/>
        </authorList>
    </citation>
    <scope>NUCLEOTIDE SEQUENCE</scope>
    <source>
        <strain evidence="3">LV_2022a</strain>
    </source>
</reference>
<dbReference type="InterPro" id="IPR006671">
    <property type="entry name" value="Cyclin_N"/>
</dbReference>
<evidence type="ECO:0000313" key="4">
    <source>
        <dbReference type="Proteomes" id="UP001292079"/>
    </source>
</evidence>
<keyword evidence="1" id="KW-0195">Cyclin</keyword>
<sequence length="447" mass="50128">MDVPGRDASDHRVGASEGPITVTQAKYDPFFTRNLRVIEDLLIDEKRYHSTPGFCVSQSLARTTWMRRSLLNWLRDICIHRGTDGEVLAHTAQLIDRYMHIVPTEQNEYQLVGATCFFISSKLKETVPIALRKVTEYTANSLTEQDVLAKELTVCISLMWDLTCITPVDFVAPVVDFLEFVPSLRQIIRQAALCIYIKAFHVEELGAYMPSYIAAACILYALNLTVHRDLSDTAISSVTRIQRILRLEARKMREAYQILQACFEPGTVQLSNAVLEGDLEPPDSPVRELPVHLVHQLRSSSNTPVNTTVLLPIAASVYMHPNLNVSNQSLLTSVDIPLSTSMVFVNNSVSFDRNCKPTTSASLSACSTSSPPSEAENMGLTELENENPRCAYNSNNRPRLSMPLIHYSHSTQFCHHSNVSATDKLSERKLVPLVWENSVSNRTNQYK</sequence>
<dbReference type="InterPro" id="IPR036915">
    <property type="entry name" value="Cyclin-like_sf"/>
</dbReference>
<reference evidence="3" key="2">
    <citation type="journal article" date="2023" name="Infect Dis Poverty">
        <title>Chromosome-scale genome of the human blood fluke Schistosoma mekongi and its implications for public health.</title>
        <authorList>
            <person name="Zhou M."/>
            <person name="Xu L."/>
            <person name="Xu D."/>
            <person name="Chen W."/>
            <person name="Khan J."/>
            <person name="Hu Y."/>
            <person name="Huang H."/>
            <person name="Wei H."/>
            <person name="Zhang Y."/>
            <person name="Chusongsang P."/>
            <person name="Tanasarnprasert K."/>
            <person name="Hu X."/>
            <person name="Limpanont Y."/>
            <person name="Lv Z."/>
        </authorList>
    </citation>
    <scope>NUCLEOTIDE SEQUENCE</scope>
    <source>
        <strain evidence="3">LV_2022a</strain>
    </source>
</reference>
<dbReference type="Gene3D" id="1.10.472.10">
    <property type="entry name" value="Cyclin-like"/>
    <property type="match status" value="2"/>
</dbReference>
<dbReference type="SMART" id="SM00385">
    <property type="entry name" value="CYCLIN"/>
    <property type="match status" value="1"/>
</dbReference>
<protein>
    <recommendedName>
        <fullName evidence="2">Cyclin-like domain-containing protein</fullName>
    </recommendedName>
</protein>
<evidence type="ECO:0000313" key="3">
    <source>
        <dbReference type="EMBL" id="KAK4474734.1"/>
    </source>
</evidence>
<name>A0AAE1ZJX8_SCHME</name>
<dbReference type="Proteomes" id="UP001292079">
    <property type="component" value="Unassembled WGS sequence"/>
</dbReference>
<keyword evidence="4" id="KW-1185">Reference proteome</keyword>
<dbReference type="InterPro" id="IPR039361">
    <property type="entry name" value="Cyclin"/>
</dbReference>
<gene>
    <name evidence="3" type="ORF">MN116_001859</name>
</gene>